<keyword evidence="5" id="KW-1185">Reference proteome</keyword>
<evidence type="ECO:0000259" key="3">
    <source>
        <dbReference type="PROSITE" id="PS51462"/>
    </source>
</evidence>
<evidence type="ECO:0000313" key="5">
    <source>
        <dbReference type="Proteomes" id="UP000093514"/>
    </source>
</evidence>
<dbReference type="EMBL" id="LWDV01000009">
    <property type="protein sequence ID" value="OCL26089.1"/>
    <property type="molecule type" value="Genomic_DNA"/>
</dbReference>
<dbReference type="GO" id="GO:0006753">
    <property type="term" value="P:nucleoside phosphate metabolic process"/>
    <property type="evidence" value="ECO:0007669"/>
    <property type="project" value="TreeGrafter"/>
</dbReference>
<dbReference type="Pfam" id="PF00293">
    <property type="entry name" value="NUDIX"/>
    <property type="match status" value="1"/>
</dbReference>
<comment type="caution">
    <text evidence="4">The sequence shown here is derived from an EMBL/GenBank/DDBJ whole genome shotgun (WGS) entry which is preliminary data.</text>
</comment>
<evidence type="ECO:0000313" key="4">
    <source>
        <dbReference type="EMBL" id="OCL26089.1"/>
    </source>
</evidence>
<accession>A0A1C0A759</accession>
<reference evidence="4 5" key="2">
    <citation type="submission" date="2016-08" db="EMBL/GenBank/DDBJ databases">
        <title>Orenia metallireducens sp. nov. strain Z6, a Novel Metal-reducing Firmicute from the Deep Subsurface.</title>
        <authorList>
            <person name="Maxim B.I."/>
            <person name="Kenneth K."/>
            <person name="Flynn T.M."/>
            <person name="Oloughlin E.J."/>
            <person name="Locke R.A."/>
            <person name="Weber J.R."/>
            <person name="Egan S.M."/>
            <person name="Mackie R.I."/>
            <person name="Cann I.K."/>
        </authorList>
    </citation>
    <scope>NUCLEOTIDE SEQUENCE [LARGE SCALE GENOMIC DNA]</scope>
    <source>
        <strain evidence="4 5">Z6</strain>
    </source>
</reference>
<evidence type="ECO:0000256" key="2">
    <source>
        <dbReference type="ARBA" id="ARBA00022801"/>
    </source>
</evidence>
<dbReference type="InterPro" id="IPR000086">
    <property type="entry name" value="NUDIX_hydrolase_dom"/>
</dbReference>
<dbReference type="SUPFAM" id="SSF55811">
    <property type="entry name" value="Nudix"/>
    <property type="match status" value="1"/>
</dbReference>
<dbReference type="PANTHER" id="PTHR11839:SF18">
    <property type="entry name" value="NUDIX HYDROLASE DOMAIN-CONTAINING PROTEIN"/>
    <property type="match status" value="1"/>
</dbReference>
<name>A0A1C0A759_9FIRM</name>
<dbReference type="InterPro" id="IPR015797">
    <property type="entry name" value="NUDIX_hydrolase-like_dom_sf"/>
</dbReference>
<gene>
    <name evidence="4" type="ORF">U472_08720</name>
</gene>
<dbReference type="RefSeq" id="WP_068717556.1">
    <property type="nucleotide sequence ID" value="NZ_LWDV01000009.1"/>
</dbReference>
<organism evidence="4 5">
    <name type="scientific">Orenia metallireducens</name>
    <dbReference type="NCBI Taxonomy" id="1413210"/>
    <lineage>
        <taxon>Bacteria</taxon>
        <taxon>Bacillati</taxon>
        <taxon>Bacillota</taxon>
        <taxon>Clostridia</taxon>
        <taxon>Halanaerobiales</taxon>
        <taxon>Halobacteroidaceae</taxon>
        <taxon>Orenia</taxon>
    </lineage>
</organism>
<feature type="domain" description="Nudix hydrolase" evidence="3">
    <location>
        <begin position="41"/>
        <end position="171"/>
    </location>
</feature>
<dbReference type="GO" id="GO:0016787">
    <property type="term" value="F:hydrolase activity"/>
    <property type="evidence" value="ECO:0007669"/>
    <property type="project" value="UniProtKB-KW"/>
</dbReference>
<evidence type="ECO:0000256" key="1">
    <source>
        <dbReference type="ARBA" id="ARBA00001946"/>
    </source>
</evidence>
<dbReference type="PANTHER" id="PTHR11839">
    <property type="entry name" value="UDP/ADP-SUGAR PYROPHOSPHATASE"/>
    <property type="match status" value="1"/>
</dbReference>
<dbReference type="GO" id="GO:0019693">
    <property type="term" value="P:ribose phosphate metabolic process"/>
    <property type="evidence" value="ECO:0007669"/>
    <property type="project" value="TreeGrafter"/>
</dbReference>
<dbReference type="CDD" id="cd03424">
    <property type="entry name" value="NUDIX_ADPRase_Nudt5_UGPPase_Nudt14"/>
    <property type="match status" value="1"/>
</dbReference>
<reference evidence="5" key="1">
    <citation type="submission" date="2016-07" db="EMBL/GenBank/DDBJ databases">
        <authorList>
            <person name="Florea S."/>
            <person name="Webb J.S."/>
            <person name="Jaromczyk J."/>
            <person name="Schardl C.L."/>
        </authorList>
    </citation>
    <scope>NUCLEOTIDE SEQUENCE [LARGE SCALE GENOMIC DNA]</scope>
    <source>
        <strain evidence="5">Z6</strain>
    </source>
</reference>
<comment type="cofactor">
    <cofactor evidence="1">
        <name>Mg(2+)</name>
        <dbReference type="ChEBI" id="CHEBI:18420"/>
    </cofactor>
</comment>
<dbReference type="Proteomes" id="UP000093514">
    <property type="component" value="Unassembled WGS sequence"/>
</dbReference>
<dbReference type="PROSITE" id="PS51462">
    <property type="entry name" value="NUDIX"/>
    <property type="match status" value="1"/>
</dbReference>
<dbReference type="OrthoDB" id="9806150at2"/>
<keyword evidence="2 4" id="KW-0378">Hydrolase</keyword>
<proteinExistence type="predicted"/>
<sequence>MKKLWEKKSSKVIYQRGIVSFKEELCYHSKKKISYPFFKMEFLDWVNIVPITPEKEVVFVKQYRFGINDITLEVPAGTLDFGEHSPESAAKRELLEETGYSSQELIHLGKVAVNPAIQNNYCHFYLAEDVTLVGEQDLDLTEDIKVELVKLADIDDLIFNGSINHSLVVLALLYTKEYLKNKDE</sequence>
<dbReference type="AlphaFoldDB" id="A0A1C0A759"/>
<protein>
    <submittedName>
        <fullName evidence="4">NTP pyrophosphohydrolase</fullName>
    </submittedName>
</protein>
<dbReference type="Gene3D" id="3.90.79.10">
    <property type="entry name" value="Nucleoside Triphosphate Pyrophosphohydrolase"/>
    <property type="match status" value="1"/>
</dbReference>